<dbReference type="OrthoDB" id="462110at2759"/>
<gene>
    <name evidence="1" type="ORF">SNEC2469_LOCUS22229</name>
</gene>
<proteinExistence type="predicted"/>
<feature type="non-terminal residue" evidence="1">
    <location>
        <position position="206"/>
    </location>
</feature>
<dbReference type="EMBL" id="CAJNJA010040138">
    <property type="protein sequence ID" value="CAE7763392.1"/>
    <property type="molecule type" value="Genomic_DNA"/>
</dbReference>
<protein>
    <submittedName>
        <fullName evidence="1">Uncharacterized protein</fullName>
    </submittedName>
</protein>
<accession>A0A812XWR6</accession>
<feature type="non-terminal residue" evidence="1">
    <location>
        <position position="1"/>
    </location>
</feature>
<dbReference type="Proteomes" id="UP000601435">
    <property type="component" value="Unassembled WGS sequence"/>
</dbReference>
<evidence type="ECO:0000313" key="1">
    <source>
        <dbReference type="EMBL" id="CAE7763392.1"/>
    </source>
</evidence>
<keyword evidence="2" id="KW-1185">Reference proteome</keyword>
<evidence type="ECO:0000313" key="2">
    <source>
        <dbReference type="Proteomes" id="UP000601435"/>
    </source>
</evidence>
<organism evidence="1 2">
    <name type="scientific">Symbiodinium necroappetens</name>
    <dbReference type="NCBI Taxonomy" id="1628268"/>
    <lineage>
        <taxon>Eukaryota</taxon>
        <taxon>Sar</taxon>
        <taxon>Alveolata</taxon>
        <taxon>Dinophyceae</taxon>
        <taxon>Suessiales</taxon>
        <taxon>Symbiodiniaceae</taxon>
        <taxon>Symbiodinium</taxon>
    </lineage>
</organism>
<comment type="caution">
    <text evidence="1">The sequence shown here is derived from an EMBL/GenBank/DDBJ whole genome shotgun (WGS) entry which is preliminary data.</text>
</comment>
<dbReference type="AlphaFoldDB" id="A0A812XWR6"/>
<reference evidence="1" key="1">
    <citation type="submission" date="2021-02" db="EMBL/GenBank/DDBJ databases">
        <authorList>
            <person name="Dougan E. K."/>
            <person name="Rhodes N."/>
            <person name="Thang M."/>
            <person name="Chan C."/>
        </authorList>
    </citation>
    <scope>NUCLEOTIDE SEQUENCE</scope>
</reference>
<sequence>ETAGPDVLEGESLFEVDTARSKTSVACDDGIPIQHPKKPCKCGLCGCKSNDLNPIATAASSDAASIEGEDPCIQWAKYRKVQTASGVARVPVGSADSICRNVYRLLGFPLKYGSPAEYIKKVEAKQVDHDEFLKSREEYVKKMKKAGSAGCRTKKRDKEDLKTISTLKTVKKSGVKFEGPMMEFVELSEWDVKEDGVLDESKIVEE</sequence>
<name>A0A812XWR6_9DINO</name>